<accession>A0AC34QJ16</accession>
<evidence type="ECO:0000313" key="1">
    <source>
        <dbReference type="Proteomes" id="UP000887576"/>
    </source>
</evidence>
<protein>
    <submittedName>
        <fullName evidence="2">Glutaminase</fullName>
    </submittedName>
</protein>
<dbReference type="Proteomes" id="UP000887576">
    <property type="component" value="Unplaced"/>
</dbReference>
<reference evidence="2" key="1">
    <citation type="submission" date="2022-11" db="UniProtKB">
        <authorList>
            <consortium name="WormBaseParasite"/>
        </authorList>
    </citation>
    <scope>IDENTIFICATION</scope>
</reference>
<evidence type="ECO:0000313" key="2">
    <source>
        <dbReference type="WBParaSite" id="JU765_v2.g16610.t1"/>
    </source>
</evidence>
<name>A0AC34QJ16_9BILA</name>
<sequence>MKSVHSQATVEKYKEILNRKGSIYNILQLTVDGLSNAFARDQKTPEDLIFDLFKIPNKNEASIGKLLTVLKSYGLQDNDPRLRPMMEKIWKIEQEKESVSNEAKDPKHWKLSRNDFKLCINESLCLISRTLQNNLVIPSWQQFCMIIKEIYDSCRPITDGNLATYIPQLARQNPYSWGVSICTVDGQRYSVGDTKSPFCFQSVSKAFNYAIAASELGADCIHQYVGQEPSGRLFNEICLDSKNRPHNPMVNSGAIIVSSLIQSKMNMADRFDYMLQKYRQISGGEYVGFNNAVFLSERVTADRNFALAYYMKENGCFPPEVTSMTDALDFYFQLCSLETNCQSLSVMAATLANGGVCPLTEERCIDSRPCRDVLSLMYSCGMYDYSGQFSFHVGLPAKSGVSGAMIVVIPNLLGICLWSPPLDKLGNSCRGVAFCKELISKFNFHNYDSLAHTESNKFDPRKRHGELEKDQVVSLLFAAKAGDLNTIRRIFMQGVDLEMADYDRRTALHLAASEGHLETVKFLVNIARVKVDPKDRWNRTPYDDAVSFGFIQIAALLERAMSLTNSTIDSGFHDEPSGHLPRSISVESSDSDDTDEETSTQSLPTPAHGVLLESPFEDEKIERKDSKIFFTLGEEQKNDSSA</sequence>
<proteinExistence type="predicted"/>
<dbReference type="WBParaSite" id="JU765_v2.g16610.t1">
    <property type="protein sequence ID" value="JU765_v2.g16610.t1"/>
    <property type="gene ID" value="JU765_v2.g16610"/>
</dbReference>
<organism evidence="1 2">
    <name type="scientific">Panagrolaimus sp. JU765</name>
    <dbReference type="NCBI Taxonomy" id="591449"/>
    <lineage>
        <taxon>Eukaryota</taxon>
        <taxon>Metazoa</taxon>
        <taxon>Ecdysozoa</taxon>
        <taxon>Nematoda</taxon>
        <taxon>Chromadorea</taxon>
        <taxon>Rhabditida</taxon>
        <taxon>Tylenchina</taxon>
        <taxon>Panagrolaimomorpha</taxon>
        <taxon>Panagrolaimoidea</taxon>
        <taxon>Panagrolaimidae</taxon>
        <taxon>Panagrolaimus</taxon>
    </lineage>
</organism>